<dbReference type="KEGG" id="samy:DB32_000130"/>
<evidence type="ECO:0000313" key="2">
    <source>
        <dbReference type="EMBL" id="AKF02982.1"/>
    </source>
</evidence>
<dbReference type="InterPro" id="IPR024038">
    <property type="entry name" value="MYXO-CTERM"/>
</dbReference>
<proteinExistence type="predicted"/>
<gene>
    <name evidence="2" type="ORF">DB32_000130</name>
</gene>
<dbReference type="Proteomes" id="UP000034883">
    <property type="component" value="Chromosome"/>
</dbReference>
<feature type="compositionally biased region" description="Pro residues" evidence="1">
    <location>
        <begin position="162"/>
        <end position="181"/>
    </location>
</feature>
<dbReference type="AlphaFoldDB" id="A0A0F6YFR2"/>
<reference evidence="2 3" key="1">
    <citation type="submission" date="2015-03" db="EMBL/GenBank/DDBJ databases">
        <title>Genome assembly of Sandaracinus amylolyticus DSM 53668.</title>
        <authorList>
            <person name="Sharma G."/>
            <person name="Subramanian S."/>
        </authorList>
    </citation>
    <scope>NUCLEOTIDE SEQUENCE [LARGE SCALE GENOMIC DNA]</scope>
    <source>
        <strain evidence="2 3">DSM 53668</strain>
    </source>
</reference>
<sequence>MPACAPWHARAMRIGWIAALVVASVAWPARADVVWTERCPWGARERTSHSGPRCEPWSCESDAQCDQGLVCRPWRVCTQTHEVMPGGRGAYRDPPPPPTREEQVVQSCDPSLECTGEELPRAPTAGRAVGAVQCRVMRACVRPDLPSLPRDLSTIDPGVGSAPPPPATSAEPPPQNPPSAPPARGCACRVQDRSHDGASLIALVIVLAALVVRRRSR</sequence>
<accession>A0A0F6YFR2</accession>
<organism evidence="2 3">
    <name type="scientific">Sandaracinus amylolyticus</name>
    <dbReference type="NCBI Taxonomy" id="927083"/>
    <lineage>
        <taxon>Bacteria</taxon>
        <taxon>Pseudomonadati</taxon>
        <taxon>Myxococcota</taxon>
        <taxon>Polyangia</taxon>
        <taxon>Polyangiales</taxon>
        <taxon>Sandaracinaceae</taxon>
        <taxon>Sandaracinus</taxon>
    </lineage>
</organism>
<name>A0A0F6YFR2_9BACT</name>
<protein>
    <submittedName>
        <fullName evidence="2">Uncharacterized protein</fullName>
    </submittedName>
</protein>
<dbReference type="STRING" id="927083.DB32_000130"/>
<evidence type="ECO:0000313" key="3">
    <source>
        <dbReference type="Proteomes" id="UP000034883"/>
    </source>
</evidence>
<evidence type="ECO:0000256" key="1">
    <source>
        <dbReference type="SAM" id="MobiDB-lite"/>
    </source>
</evidence>
<dbReference type="EMBL" id="CP011125">
    <property type="protein sequence ID" value="AKF02982.1"/>
    <property type="molecule type" value="Genomic_DNA"/>
</dbReference>
<dbReference type="NCBIfam" id="TIGR03901">
    <property type="entry name" value="MYXO-CTERM"/>
    <property type="match status" value="1"/>
</dbReference>
<keyword evidence="3" id="KW-1185">Reference proteome</keyword>
<feature type="region of interest" description="Disordered" evidence="1">
    <location>
        <begin position="146"/>
        <end position="187"/>
    </location>
</feature>